<accession>A0ABQ8T6D1</accession>
<evidence type="ECO:0000313" key="3">
    <source>
        <dbReference type="Proteomes" id="UP001148838"/>
    </source>
</evidence>
<protein>
    <recommendedName>
        <fullName evidence="4">DDE-1 domain-containing protein</fullName>
    </recommendedName>
</protein>
<proteinExistence type="predicted"/>
<dbReference type="PANTHER" id="PTHR47326:SF1">
    <property type="entry name" value="HTH PSQ-TYPE DOMAIN-CONTAINING PROTEIN"/>
    <property type="match status" value="1"/>
</dbReference>
<evidence type="ECO:0008006" key="4">
    <source>
        <dbReference type="Google" id="ProtNLM"/>
    </source>
</evidence>
<sequence length="330" mass="39327">MPNCVETVMLLFLIVSETGYINSELFVKWMQQFISSVRPTKERPVLLLFDGHTIHSKNFDAPILGQLIDGYRLCRGTTNLVSLVGKFQAVNHWSQEIRARAVDAYIRGNSVIFAQRELRRGENRHHRVPNRRTMCRWVKQWRKNGSVVNTKHEGLRKIVGTPENIQRVRMALQQSPQRSVRRHTRTLRMSRTFLRRIVKSDLKFHPYRLQVCQELRPEDRQNRLQFCITFLQRVKQDETIFSALALSDEANFHLSGFVNKQILRYCADNFFMRNLYTAKSEEYPEMERIKPHNKIIKMFMNNMGICKHYLRSFDRDQSTITRFDWIRVYE</sequence>
<name>A0ABQ8T6D1_PERAM</name>
<dbReference type="EMBL" id="JAJSOF020000015">
    <property type="protein sequence ID" value="KAJ4441574.1"/>
    <property type="molecule type" value="Genomic_DNA"/>
</dbReference>
<gene>
    <name evidence="2" type="ORF">ANN_11430</name>
</gene>
<organism evidence="2 3">
    <name type="scientific">Periplaneta americana</name>
    <name type="common">American cockroach</name>
    <name type="synonym">Blatta americana</name>
    <dbReference type="NCBI Taxonomy" id="6978"/>
    <lineage>
        <taxon>Eukaryota</taxon>
        <taxon>Metazoa</taxon>
        <taxon>Ecdysozoa</taxon>
        <taxon>Arthropoda</taxon>
        <taxon>Hexapoda</taxon>
        <taxon>Insecta</taxon>
        <taxon>Pterygota</taxon>
        <taxon>Neoptera</taxon>
        <taxon>Polyneoptera</taxon>
        <taxon>Dictyoptera</taxon>
        <taxon>Blattodea</taxon>
        <taxon>Blattoidea</taxon>
        <taxon>Blattidae</taxon>
        <taxon>Blattinae</taxon>
        <taxon>Periplaneta</taxon>
    </lineage>
</organism>
<feature type="signal peptide" evidence="1">
    <location>
        <begin position="1"/>
        <end position="23"/>
    </location>
</feature>
<keyword evidence="1" id="KW-0732">Signal</keyword>
<keyword evidence="3" id="KW-1185">Reference proteome</keyword>
<evidence type="ECO:0000313" key="2">
    <source>
        <dbReference type="EMBL" id="KAJ4441574.1"/>
    </source>
</evidence>
<dbReference type="PANTHER" id="PTHR47326">
    <property type="entry name" value="TRANSPOSABLE ELEMENT TC3 TRANSPOSASE-LIKE PROTEIN"/>
    <property type="match status" value="1"/>
</dbReference>
<comment type="caution">
    <text evidence="2">The sequence shown here is derived from an EMBL/GenBank/DDBJ whole genome shotgun (WGS) entry which is preliminary data.</text>
</comment>
<dbReference type="Proteomes" id="UP001148838">
    <property type="component" value="Unassembled WGS sequence"/>
</dbReference>
<evidence type="ECO:0000256" key="1">
    <source>
        <dbReference type="SAM" id="SignalP"/>
    </source>
</evidence>
<reference evidence="2 3" key="1">
    <citation type="journal article" date="2022" name="Allergy">
        <title>Genome assembly and annotation of Periplaneta americana reveal a comprehensive cockroach allergen profile.</title>
        <authorList>
            <person name="Wang L."/>
            <person name="Xiong Q."/>
            <person name="Saelim N."/>
            <person name="Wang L."/>
            <person name="Nong W."/>
            <person name="Wan A.T."/>
            <person name="Shi M."/>
            <person name="Liu X."/>
            <person name="Cao Q."/>
            <person name="Hui J.H.L."/>
            <person name="Sookrung N."/>
            <person name="Leung T.F."/>
            <person name="Tungtrongchitr A."/>
            <person name="Tsui S.K.W."/>
        </authorList>
    </citation>
    <scope>NUCLEOTIDE SEQUENCE [LARGE SCALE GENOMIC DNA]</scope>
    <source>
        <strain evidence="2">PWHHKU_190912</strain>
    </source>
</reference>
<feature type="chain" id="PRO_5047481095" description="DDE-1 domain-containing protein" evidence="1">
    <location>
        <begin position="24"/>
        <end position="330"/>
    </location>
</feature>